<dbReference type="SUPFAM" id="SSF51126">
    <property type="entry name" value="Pectin lyase-like"/>
    <property type="match status" value="1"/>
</dbReference>
<protein>
    <recommendedName>
        <fullName evidence="4">Right handed beta helix domain-containing protein</fullName>
    </recommendedName>
</protein>
<feature type="region of interest" description="Disordered" evidence="1">
    <location>
        <begin position="1"/>
        <end position="21"/>
    </location>
</feature>
<sequence length="851" mass="96300">MMAGYHDLASTLKINNRPPRNARHRKITIQAYNNQEVHITGGKRIPSNLFQRVRDQNILNRLMPEPRSKVVQMKLSDAGIHELGQMHPYGNEVTRIAPLEIFYNGEPLVLAHWPNWSMVNIISTPDGRNGKRFTYAGDRPKRWSKETDMWAYGFWYHTWADLAIKITSIDTATHTITLNNTERHGMQPGHYPNSSTIQGGYFRVVNVLSELDMPGEFYVDRTSGILYMWPPTNNAHISGNDVIYASIINDCINIDSYSSNIEFRGITLEDCRKQGIITGNVENLTLTEMEIKNTGDYNIRCDNCNKMSVTKSYFHDGDGGLRVYGGDRDTLTPSGSEIADNIFWRYSRVTGVGKDAVNIPWGVGLHVHHNHIYNGQYNGVLWTGNDHLIEYNNIHNVCINATDCGAIHVTRDWTCNNVHINIAGGRNNIARYNIFYNASSHVLQVDTRGTRHRNDVSLYGKLHRYNDSIQHNGIWAKRYPELTTLLSNHPELPVGNKLFRNIIYHTTGQEIKGDDGRHPEWFNISSNAHAVGPTDFYSPSAANFRPRCSLSQFVQGTKFPHPPSIDEVGPRYPVGPQHVRARTARHEKPYQSAPHHLPPCTTSAPKSVVPRVVYPSDGSDGKPVYHTPNYGCWFKFDKCPNHPELETACTGPNCTLVRDSVGERDHNAGTNATACMERVSHYYQWCGGDASSFEAIYGPTGEWTSGGHGCWMGEYGSVTRPKNGSFHRDAWAEGRGYGHNETMCLGRATYTYIVYSHYNSDYPVISIYRPNGHKVITGGGCWIKAERCSKDSSIKPYQIFYDAWGATNADTDLSEYSCLDRAEYFWRHCGLDKNYKVTAYYRPKAVSRTYP</sequence>
<reference evidence="2" key="1">
    <citation type="submission" date="2019-08" db="EMBL/GenBank/DDBJ databases">
        <title>The improved chromosome-level genome for the pearl oyster Pinctada fucata martensii using PacBio sequencing and Hi-C.</title>
        <authorList>
            <person name="Zheng Z."/>
        </authorList>
    </citation>
    <scope>NUCLEOTIDE SEQUENCE</scope>
    <source>
        <strain evidence="2">ZZ-2019</strain>
        <tissue evidence="2">Adductor muscle</tissue>
    </source>
</reference>
<evidence type="ECO:0000256" key="1">
    <source>
        <dbReference type="SAM" id="MobiDB-lite"/>
    </source>
</evidence>
<name>A0AA88Y5V2_PINIB</name>
<dbReference type="SMART" id="SM00710">
    <property type="entry name" value="PbH1"/>
    <property type="match status" value="5"/>
</dbReference>
<dbReference type="InterPro" id="IPR011050">
    <property type="entry name" value="Pectin_lyase_fold/virulence"/>
</dbReference>
<organism evidence="2 3">
    <name type="scientific">Pinctada imbricata</name>
    <name type="common">Atlantic pearl-oyster</name>
    <name type="synonym">Pinctada martensii</name>
    <dbReference type="NCBI Taxonomy" id="66713"/>
    <lineage>
        <taxon>Eukaryota</taxon>
        <taxon>Metazoa</taxon>
        <taxon>Spiralia</taxon>
        <taxon>Lophotrochozoa</taxon>
        <taxon>Mollusca</taxon>
        <taxon>Bivalvia</taxon>
        <taxon>Autobranchia</taxon>
        <taxon>Pteriomorphia</taxon>
        <taxon>Pterioida</taxon>
        <taxon>Pterioidea</taxon>
        <taxon>Pteriidae</taxon>
        <taxon>Pinctada</taxon>
    </lineage>
</organism>
<proteinExistence type="predicted"/>
<evidence type="ECO:0000313" key="2">
    <source>
        <dbReference type="EMBL" id="KAK3099176.1"/>
    </source>
</evidence>
<dbReference type="PANTHER" id="PTHR36453:SF1">
    <property type="entry name" value="RIGHT HANDED BETA HELIX DOMAIN-CONTAINING PROTEIN"/>
    <property type="match status" value="1"/>
</dbReference>
<keyword evidence="3" id="KW-1185">Reference proteome</keyword>
<dbReference type="InterPro" id="IPR006626">
    <property type="entry name" value="PbH1"/>
</dbReference>
<dbReference type="PANTHER" id="PTHR36453">
    <property type="entry name" value="SECRETED PROTEIN-RELATED"/>
    <property type="match status" value="1"/>
</dbReference>
<dbReference type="EMBL" id="VSWD01000006">
    <property type="protein sequence ID" value="KAK3099176.1"/>
    <property type="molecule type" value="Genomic_DNA"/>
</dbReference>
<evidence type="ECO:0000313" key="3">
    <source>
        <dbReference type="Proteomes" id="UP001186944"/>
    </source>
</evidence>
<dbReference type="AlphaFoldDB" id="A0AA88Y5V2"/>
<evidence type="ECO:0008006" key="4">
    <source>
        <dbReference type="Google" id="ProtNLM"/>
    </source>
</evidence>
<dbReference type="InterPro" id="IPR012334">
    <property type="entry name" value="Pectin_lyas_fold"/>
</dbReference>
<dbReference type="Proteomes" id="UP001186944">
    <property type="component" value="Unassembled WGS sequence"/>
</dbReference>
<comment type="caution">
    <text evidence="2">The sequence shown here is derived from an EMBL/GenBank/DDBJ whole genome shotgun (WGS) entry which is preliminary data.</text>
</comment>
<accession>A0AA88Y5V2</accession>
<gene>
    <name evidence="2" type="ORF">FSP39_000560</name>
</gene>
<dbReference type="Gene3D" id="2.160.20.10">
    <property type="entry name" value="Single-stranded right-handed beta-helix, Pectin lyase-like"/>
    <property type="match status" value="1"/>
</dbReference>